<dbReference type="InterPro" id="IPR000878">
    <property type="entry name" value="4pyrrol_Mease"/>
</dbReference>
<protein>
    <recommendedName>
        <fullName evidence="2">uroporphyrinogen-III C-methyltransferase</fullName>
        <ecNumber evidence="2">2.1.1.107</ecNumber>
    </recommendedName>
</protein>
<dbReference type="NCBIfam" id="NF004790">
    <property type="entry name" value="PRK06136.1"/>
    <property type="match status" value="1"/>
</dbReference>
<keyword evidence="4 10" id="KW-0808">Transferase</keyword>
<feature type="region of interest" description="Disordered" evidence="8">
    <location>
        <begin position="1"/>
        <end position="38"/>
    </location>
</feature>
<name>A0ABU9B6Y6_9BURK</name>
<sequence>MTSSLPSDRPRLDVQFDAQTDAPPRAIPPGRPRRRPSPPWCALVGAGPGDPELLTLKALRLMRRATVLLVDDLVSDAVLALALRGRRRAPRVVHVGKRGGCTSTPQAFILRLMAQEALAGERVVRVKGGDPFVFGRGGEEAESLRAQGITVEIANGITAGLAAGTSLGVPLTHRDCAHGVMLVTGHPKPGSDGLHWPTLAAAAAQGLTLVVYMGVARLAALQSGLLAGSPVDGHAGATDPTRRGLSADTPAAVVQHASLPHERRLLTTLGRLEADVEAAGLGSPAILIIGDVLRGLAALPVEATRDTLNDASGAATSAAAPWIDATAGRRIAA</sequence>
<dbReference type="NCBIfam" id="TIGR01469">
    <property type="entry name" value="cobA_cysG_Cterm"/>
    <property type="match status" value="1"/>
</dbReference>
<accession>A0ABU9B6Y6</accession>
<dbReference type="GO" id="GO:0032259">
    <property type="term" value="P:methylation"/>
    <property type="evidence" value="ECO:0007669"/>
    <property type="project" value="UniProtKB-KW"/>
</dbReference>
<dbReference type="InterPro" id="IPR006366">
    <property type="entry name" value="CobA/CysG_C"/>
</dbReference>
<dbReference type="Pfam" id="PF00590">
    <property type="entry name" value="TP_methylase"/>
    <property type="match status" value="1"/>
</dbReference>
<evidence type="ECO:0000256" key="4">
    <source>
        <dbReference type="ARBA" id="ARBA00022679"/>
    </source>
</evidence>
<dbReference type="EC" id="2.1.1.107" evidence="2"/>
<dbReference type="InterPro" id="IPR014776">
    <property type="entry name" value="4pyrrole_Mease_sub2"/>
</dbReference>
<evidence type="ECO:0000259" key="9">
    <source>
        <dbReference type="Pfam" id="PF00590"/>
    </source>
</evidence>
<dbReference type="GO" id="GO:0004851">
    <property type="term" value="F:uroporphyrin-III C-methyltransferase activity"/>
    <property type="evidence" value="ECO:0007669"/>
    <property type="project" value="UniProtKB-EC"/>
</dbReference>
<comment type="similarity">
    <text evidence="1">Belongs to the precorrin methyltransferase family.</text>
</comment>
<reference evidence="10 11" key="1">
    <citation type="submission" date="2024-04" db="EMBL/GenBank/DDBJ databases">
        <title>Novel species of the genus Ideonella isolated from streams.</title>
        <authorList>
            <person name="Lu H."/>
        </authorList>
    </citation>
    <scope>NUCLEOTIDE SEQUENCE [LARGE SCALE GENOMIC DNA]</scope>
    <source>
        <strain evidence="10 11">BYS139W</strain>
    </source>
</reference>
<gene>
    <name evidence="10" type="primary">cobA</name>
    <name evidence="10" type="ORF">AACH11_05350</name>
</gene>
<dbReference type="SUPFAM" id="SSF53790">
    <property type="entry name" value="Tetrapyrrole methylase"/>
    <property type="match status" value="1"/>
</dbReference>
<dbReference type="Proteomes" id="UP001368500">
    <property type="component" value="Unassembled WGS sequence"/>
</dbReference>
<dbReference type="InterPro" id="IPR050161">
    <property type="entry name" value="Siro_Cobalamin_biosynth"/>
</dbReference>
<keyword evidence="5" id="KW-0949">S-adenosyl-L-methionine</keyword>
<evidence type="ECO:0000313" key="10">
    <source>
        <dbReference type="EMBL" id="MEK8025381.1"/>
    </source>
</evidence>
<dbReference type="InterPro" id="IPR003043">
    <property type="entry name" value="Uropor_MeTrfase_CS"/>
</dbReference>
<evidence type="ECO:0000256" key="1">
    <source>
        <dbReference type="ARBA" id="ARBA00005879"/>
    </source>
</evidence>
<comment type="caution">
    <text evidence="10">The sequence shown here is derived from an EMBL/GenBank/DDBJ whole genome shotgun (WGS) entry which is preliminary data.</text>
</comment>
<dbReference type="PANTHER" id="PTHR45790:SF3">
    <property type="entry name" value="S-ADENOSYL-L-METHIONINE-DEPENDENT UROPORPHYRINOGEN III METHYLTRANSFERASE, CHLOROPLASTIC"/>
    <property type="match status" value="1"/>
</dbReference>
<dbReference type="CDD" id="cd11642">
    <property type="entry name" value="SUMT"/>
    <property type="match status" value="1"/>
</dbReference>
<organism evidence="10 11">
    <name type="scientific">Pseudaquabacterium rugosum</name>
    <dbReference type="NCBI Taxonomy" id="2984194"/>
    <lineage>
        <taxon>Bacteria</taxon>
        <taxon>Pseudomonadati</taxon>
        <taxon>Pseudomonadota</taxon>
        <taxon>Betaproteobacteria</taxon>
        <taxon>Burkholderiales</taxon>
        <taxon>Sphaerotilaceae</taxon>
        <taxon>Pseudaquabacterium</taxon>
    </lineage>
</organism>
<evidence type="ECO:0000256" key="8">
    <source>
        <dbReference type="SAM" id="MobiDB-lite"/>
    </source>
</evidence>
<evidence type="ECO:0000256" key="7">
    <source>
        <dbReference type="ARBA" id="ARBA00025705"/>
    </source>
</evidence>
<dbReference type="EMBL" id="JBBUTF010000004">
    <property type="protein sequence ID" value="MEK8025381.1"/>
    <property type="molecule type" value="Genomic_DNA"/>
</dbReference>
<evidence type="ECO:0000256" key="3">
    <source>
        <dbReference type="ARBA" id="ARBA00022603"/>
    </source>
</evidence>
<evidence type="ECO:0000256" key="2">
    <source>
        <dbReference type="ARBA" id="ARBA00012162"/>
    </source>
</evidence>
<comment type="pathway">
    <text evidence="7">Porphyrin-containing compound metabolism; siroheme biosynthesis; precorrin-2 from uroporphyrinogen III: step 1/1.</text>
</comment>
<evidence type="ECO:0000256" key="5">
    <source>
        <dbReference type="ARBA" id="ARBA00022691"/>
    </source>
</evidence>
<dbReference type="Gene3D" id="3.40.1010.10">
    <property type="entry name" value="Cobalt-precorrin-4 Transmethylase, Domain 1"/>
    <property type="match status" value="1"/>
</dbReference>
<proteinExistence type="inferred from homology"/>
<dbReference type="PROSITE" id="PS00839">
    <property type="entry name" value="SUMT_1"/>
    <property type="match status" value="1"/>
</dbReference>
<dbReference type="PANTHER" id="PTHR45790">
    <property type="entry name" value="SIROHEME SYNTHASE-RELATED"/>
    <property type="match status" value="1"/>
</dbReference>
<evidence type="ECO:0000256" key="6">
    <source>
        <dbReference type="ARBA" id="ARBA00023244"/>
    </source>
</evidence>
<feature type="domain" description="Tetrapyrrole methylase" evidence="9">
    <location>
        <begin position="42"/>
        <end position="272"/>
    </location>
</feature>
<keyword evidence="3 10" id="KW-0489">Methyltransferase</keyword>
<evidence type="ECO:0000313" key="11">
    <source>
        <dbReference type="Proteomes" id="UP001368500"/>
    </source>
</evidence>
<dbReference type="RefSeq" id="WP_341373164.1">
    <property type="nucleotide sequence ID" value="NZ_JBBUTF010000004.1"/>
</dbReference>
<keyword evidence="11" id="KW-1185">Reference proteome</keyword>
<dbReference type="Gene3D" id="3.30.950.10">
    <property type="entry name" value="Methyltransferase, Cobalt-precorrin-4 Transmethylase, Domain 2"/>
    <property type="match status" value="1"/>
</dbReference>
<dbReference type="InterPro" id="IPR035996">
    <property type="entry name" value="4pyrrol_Methylase_sf"/>
</dbReference>
<dbReference type="InterPro" id="IPR014777">
    <property type="entry name" value="4pyrrole_Mease_sub1"/>
</dbReference>
<keyword evidence="6" id="KW-0627">Porphyrin biosynthesis</keyword>